<dbReference type="Gene3D" id="3.40.50.300">
    <property type="entry name" value="P-loop containing nucleotide triphosphate hydrolases"/>
    <property type="match status" value="1"/>
</dbReference>
<gene>
    <name evidence="1" type="ORF">QTP81_03305</name>
</gene>
<organism evidence="1 2">
    <name type="scientific">Alteromonas arenosi</name>
    <dbReference type="NCBI Taxonomy" id="3055817"/>
    <lineage>
        <taxon>Bacteria</taxon>
        <taxon>Pseudomonadati</taxon>
        <taxon>Pseudomonadota</taxon>
        <taxon>Gammaproteobacteria</taxon>
        <taxon>Alteromonadales</taxon>
        <taxon>Alteromonadaceae</taxon>
        <taxon>Alteromonas/Salinimonas group</taxon>
        <taxon>Alteromonas</taxon>
    </lineage>
</organism>
<dbReference type="InterPro" id="IPR027417">
    <property type="entry name" value="P-loop_NTPase"/>
</dbReference>
<accession>A0ABT7SVQ9</accession>
<sequence>MFKELYHRIIPEEWRYWLYKWRNPEEIADLRTRVNPSPKGNFALRPFDEKQAIFVHITKTAGTSVALALFNALPYHYRAWQYRVIFGRKTFAQYYKFAFVRNPWDRLYSAFSYLKGGGWDDNDKKWAAENLADINDFNDFVMNWLTPERLHAHLHFWPQSEFICNAKDKPLIDYLAYFETINDDFNHIAKRIKTDVQLTHTNASKRAGYQSVYSDEAIAKVAELYARDIHNFGYSFDGVERKKVEQGAFVRDSGQ</sequence>
<dbReference type="InterPro" id="IPR005331">
    <property type="entry name" value="Sulfotransferase"/>
</dbReference>
<evidence type="ECO:0000313" key="2">
    <source>
        <dbReference type="Proteomes" id="UP001234343"/>
    </source>
</evidence>
<dbReference type="Pfam" id="PF03567">
    <property type="entry name" value="Sulfotransfer_2"/>
    <property type="match status" value="1"/>
</dbReference>
<keyword evidence="2" id="KW-1185">Reference proteome</keyword>
<dbReference type="Proteomes" id="UP001234343">
    <property type="component" value="Unassembled WGS sequence"/>
</dbReference>
<dbReference type="RefSeq" id="WP_289363709.1">
    <property type="nucleotide sequence ID" value="NZ_JAUCBP010000002.1"/>
</dbReference>
<dbReference type="EMBL" id="JAUCBP010000002">
    <property type="protein sequence ID" value="MDM7859634.1"/>
    <property type="molecule type" value="Genomic_DNA"/>
</dbReference>
<proteinExistence type="predicted"/>
<comment type="caution">
    <text evidence="1">The sequence shown here is derived from an EMBL/GenBank/DDBJ whole genome shotgun (WGS) entry which is preliminary data.</text>
</comment>
<evidence type="ECO:0000313" key="1">
    <source>
        <dbReference type="EMBL" id="MDM7859634.1"/>
    </source>
</evidence>
<dbReference type="SUPFAM" id="SSF52540">
    <property type="entry name" value="P-loop containing nucleoside triphosphate hydrolases"/>
    <property type="match status" value="1"/>
</dbReference>
<protein>
    <submittedName>
        <fullName evidence="1">Sulfotransferase family 2 domain-containing protein</fullName>
    </submittedName>
</protein>
<reference evidence="1 2" key="1">
    <citation type="submission" date="2023-06" db="EMBL/GenBank/DDBJ databases">
        <title>Alteromonas sp. ASW11-36 isolated from intertidal sand.</title>
        <authorList>
            <person name="Li Y."/>
        </authorList>
    </citation>
    <scope>NUCLEOTIDE SEQUENCE [LARGE SCALE GENOMIC DNA]</scope>
    <source>
        <strain evidence="1 2">ASW11-36</strain>
    </source>
</reference>
<name>A0ABT7SVQ9_9ALTE</name>